<comment type="caution">
    <text evidence="1">The sequence shown here is derived from an EMBL/GenBank/DDBJ whole genome shotgun (WGS) entry which is preliminary data.</text>
</comment>
<accession>A0AAV0B6Z9</accession>
<keyword evidence="2" id="KW-1185">Reference proteome</keyword>
<evidence type="ECO:0000313" key="2">
    <source>
        <dbReference type="Proteomes" id="UP001153365"/>
    </source>
</evidence>
<proteinExistence type="predicted"/>
<gene>
    <name evidence="1" type="ORF">PPACK8108_LOCUS14223</name>
</gene>
<organism evidence="1 2">
    <name type="scientific">Phakopsora pachyrhizi</name>
    <name type="common">Asian soybean rust disease fungus</name>
    <dbReference type="NCBI Taxonomy" id="170000"/>
    <lineage>
        <taxon>Eukaryota</taxon>
        <taxon>Fungi</taxon>
        <taxon>Dikarya</taxon>
        <taxon>Basidiomycota</taxon>
        <taxon>Pucciniomycotina</taxon>
        <taxon>Pucciniomycetes</taxon>
        <taxon>Pucciniales</taxon>
        <taxon>Phakopsoraceae</taxon>
        <taxon>Phakopsora</taxon>
    </lineage>
</organism>
<name>A0AAV0B6Z9_PHAPC</name>
<dbReference type="Proteomes" id="UP001153365">
    <property type="component" value="Unassembled WGS sequence"/>
</dbReference>
<dbReference type="AlphaFoldDB" id="A0AAV0B6Z9"/>
<reference evidence="1" key="1">
    <citation type="submission" date="2022-06" db="EMBL/GenBank/DDBJ databases">
        <authorList>
            <consortium name="SYNGENTA / RWTH Aachen University"/>
        </authorList>
    </citation>
    <scope>NUCLEOTIDE SEQUENCE</scope>
</reference>
<sequence length="70" mass="7667">MTCSTLAFYGSLYDFEAMVTSEIMPSTPEYLCASYRVENLVASTNSKYASIVMGSQEDYGIVDQAISTTI</sequence>
<evidence type="ECO:0000313" key="1">
    <source>
        <dbReference type="EMBL" id="CAH7681604.1"/>
    </source>
</evidence>
<dbReference type="EMBL" id="CALTRL010003640">
    <property type="protein sequence ID" value="CAH7681604.1"/>
    <property type="molecule type" value="Genomic_DNA"/>
</dbReference>
<protein>
    <submittedName>
        <fullName evidence="1">Expressed protein</fullName>
    </submittedName>
</protein>